<dbReference type="EMBL" id="BNAO01000003">
    <property type="protein sequence ID" value="GHG67183.1"/>
    <property type="molecule type" value="Genomic_DNA"/>
</dbReference>
<gene>
    <name evidence="2" type="ORF">GCM10010919_15690</name>
</gene>
<name>A0ABQ3KXE1_9ALTE</name>
<sequence>MRWLSGFAILFYLSLLCTPQAFALHDANVSPLADSQLQAVQPALQQHLPNQTNDQEDPHAAALIAAEQRFTLSLEQPIAAFSPNLESRNRYKTRQARAPPYFLTL</sequence>
<feature type="signal peptide" evidence="1">
    <location>
        <begin position="1"/>
        <end position="23"/>
    </location>
</feature>
<evidence type="ECO:0000256" key="1">
    <source>
        <dbReference type="SAM" id="SignalP"/>
    </source>
</evidence>
<keyword evidence="3" id="KW-1185">Reference proteome</keyword>
<proteinExistence type="predicted"/>
<dbReference type="Proteomes" id="UP000659697">
    <property type="component" value="Unassembled WGS sequence"/>
</dbReference>
<organism evidence="2 3">
    <name type="scientific">Alishewanella longhuensis</name>
    <dbReference type="NCBI Taxonomy" id="1091037"/>
    <lineage>
        <taxon>Bacteria</taxon>
        <taxon>Pseudomonadati</taxon>
        <taxon>Pseudomonadota</taxon>
        <taxon>Gammaproteobacteria</taxon>
        <taxon>Alteromonadales</taxon>
        <taxon>Alteromonadaceae</taxon>
        <taxon>Alishewanella</taxon>
    </lineage>
</organism>
<reference evidence="3" key="1">
    <citation type="journal article" date="2019" name="Int. J. Syst. Evol. Microbiol.">
        <title>The Global Catalogue of Microorganisms (GCM) 10K type strain sequencing project: providing services to taxonomists for standard genome sequencing and annotation.</title>
        <authorList>
            <consortium name="The Broad Institute Genomics Platform"/>
            <consortium name="The Broad Institute Genome Sequencing Center for Infectious Disease"/>
            <person name="Wu L."/>
            <person name="Ma J."/>
        </authorList>
    </citation>
    <scope>NUCLEOTIDE SEQUENCE [LARGE SCALE GENOMIC DNA]</scope>
    <source>
        <strain evidence="3">CGMCC 1.7003</strain>
    </source>
</reference>
<accession>A0ABQ3KXE1</accession>
<comment type="caution">
    <text evidence="2">The sequence shown here is derived from an EMBL/GenBank/DDBJ whole genome shotgun (WGS) entry which is preliminary data.</text>
</comment>
<keyword evidence="1" id="KW-0732">Signal</keyword>
<protein>
    <submittedName>
        <fullName evidence="2">Uncharacterized protein</fullName>
    </submittedName>
</protein>
<dbReference type="RefSeq" id="WP_189432433.1">
    <property type="nucleotide sequence ID" value="NZ_BNAO01000003.1"/>
</dbReference>
<evidence type="ECO:0000313" key="2">
    <source>
        <dbReference type="EMBL" id="GHG67183.1"/>
    </source>
</evidence>
<feature type="chain" id="PRO_5046735795" evidence="1">
    <location>
        <begin position="24"/>
        <end position="105"/>
    </location>
</feature>
<evidence type="ECO:0000313" key="3">
    <source>
        <dbReference type="Proteomes" id="UP000659697"/>
    </source>
</evidence>